<name>A0AAW0CZE4_9AGAR</name>
<evidence type="ECO:0000313" key="4">
    <source>
        <dbReference type="EMBL" id="KAK7044149.1"/>
    </source>
</evidence>
<feature type="signal peptide" evidence="3">
    <location>
        <begin position="1"/>
        <end position="17"/>
    </location>
</feature>
<feature type="region of interest" description="Disordered" evidence="1">
    <location>
        <begin position="179"/>
        <end position="217"/>
    </location>
</feature>
<evidence type="ECO:0000256" key="2">
    <source>
        <dbReference type="SAM" id="Phobius"/>
    </source>
</evidence>
<proteinExistence type="predicted"/>
<evidence type="ECO:0000256" key="3">
    <source>
        <dbReference type="SAM" id="SignalP"/>
    </source>
</evidence>
<protein>
    <submittedName>
        <fullName evidence="4">Uncharacterized protein</fullName>
    </submittedName>
</protein>
<gene>
    <name evidence="4" type="ORF">VNI00_007869</name>
</gene>
<sequence>MYLLWVVVACSFTGIYGKEETRYIDDTFGDSVTGAMPLYHGSWLSVSSNCPNCTGALKPDFTRVHNGTYHDTTRLAENEANSAIPQVDFSFNGTSFTVYCIIPNENRPTSTSFMVDGVQAPIFEHQPNSSSTFAYSFPVLTKKDMANTEHKVQVVNAQVGAVILFDYVEYTFDDGLPDDASTTSSQSKPTTSTSTSTTAQSGVASSPGGTSDRSSNSNPASIAGAVVGTLGFVAVAIMIALFIMRRRQRRRQLQSPEPATYPYFLDVLPLRGARRTERRTETGSRSDNSTYTYTYDTTSGSNTVPLSVQEGNMAPPPPYWSPSRWAPAVRTAGTKERSRLP</sequence>
<feature type="compositionally biased region" description="Low complexity" evidence="1">
    <location>
        <begin position="180"/>
        <end position="206"/>
    </location>
</feature>
<comment type="caution">
    <text evidence="4">The sequence shown here is derived from an EMBL/GenBank/DDBJ whole genome shotgun (WGS) entry which is preliminary data.</text>
</comment>
<feature type="compositionally biased region" description="Low complexity" evidence="1">
    <location>
        <begin position="285"/>
        <end position="303"/>
    </location>
</feature>
<accession>A0AAW0CZE4</accession>
<organism evidence="4 5">
    <name type="scientific">Paramarasmius palmivorus</name>
    <dbReference type="NCBI Taxonomy" id="297713"/>
    <lineage>
        <taxon>Eukaryota</taxon>
        <taxon>Fungi</taxon>
        <taxon>Dikarya</taxon>
        <taxon>Basidiomycota</taxon>
        <taxon>Agaricomycotina</taxon>
        <taxon>Agaricomycetes</taxon>
        <taxon>Agaricomycetidae</taxon>
        <taxon>Agaricales</taxon>
        <taxon>Marasmiineae</taxon>
        <taxon>Marasmiaceae</taxon>
        <taxon>Paramarasmius</taxon>
    </lineage>
</organism>
<keyword evidence="2" id="KW-1133">Transmembrane helix</keyword>
<reference evidence="4 5" key="1">
    <citation type="submission" date="2024-01" db="EMBL/GenBank/DDBJ databases">
        <title>A draft genome for a cacao thread blight-causing isolate of Paramarasmius palmivorus.</title>
        <authorList>
            <person name="Baruah I.K."/>
            <person name="Bukari Y."/>
            <person name="Amoako-Attah I."/>
            <person name="Meinhardt L.W."/>
            <person name="Bailey B.A."/>
            <person name="Cohen S.P."/>
        </authorList>
    </citation>
    <scope>NUCLEOTIDE SEQUENCE [LARGE SCALE GENOMIC DNA]</scope>
    <source>
        <strain evidence="4 5">GH-12</strain>
    </source>
</reference>
<feature type="compositionally biased region" description="Basic and acidic residues" evidence="1">
    <location>
        <begin position="274"/>
        <end position="284"/>
    </location>
</feature>
<keyword evidence="2" id="KW-0472">Membrane</keyword>
<dbReference type="EMBL" id="JAYKXP010000026">
    <property type="protein sequence ID" value="KAK7044149.1"/>
    <property type="molecule type" value="Genomic_DNA"/>
</dbReference>
<dbReference type="Gene3D" id="2.60.120.260">
    <property type="entry name" value="Galactose-binding domain-like"/>
    <property type="match status" value="1"/>
</dbReference>
<keyword evidence="5" id="KW-1185">Reference proteome</keyword>
<dbReference type="Proteomes" id="UP001383192">
    <property type="component" value="Unassembled WGS sequence"/>
</dbReference>
<dbReference type="AlphaFoldDB" id="A0AAW0CZE4"/>
<feature type="chain" id="PRO_5043665002" evidence="3">
    <location>
        <begin position="18"/>
        <end position="341"/>
    </location>
</feature>
<feature type="compositionally biased region" description="Polar residues" evidence="1">
    <location>
        <begin position="207"/>
        <end position="217"/>
    </location>
</feature>
<keyword evidence="3" id="KW-0732">Signal</keyword>
<keyword evidence="2" id="KW-0812">Transmembrane</keyword>
<feature type="region of interest" description="Disordered" evidence="1">
    <location>
        <begin position="274"/>
        <end position="341"/>
    </location>
</feature>
<feature type="transmembrane region" description="Helical" evidence="2">
    <location>
        <begin position="222"/>
        <end position="244"/>
    </location>
</feature>
<evidence type="ECO:0000256" key="1">
    <source>
        <dbReference type="SAM" id="MobiDB-lite"/>
    </source>
</evidence>
<evidence type="ECO:0000313" key="5">
    <source>
        <dbReference type="Proteomes" id="UP001383192"/>
    </source>
</evidence>